<dbReference type="CDD" id="cd04485">
    <property type="entry name" value="DnaE_OBF"/>
    <property type="match status" value="1"/>
</dbReference>
<name>A0A2R5HDC0_9LACT</name>
<dbReference type="Pfam" id="PF07733">
    <property type="entry name" value="DNA_pol3_alpha"/>
    <property type="match status" value="1"/>
</dbReference>
<evidence type="ECO:0000256" key="6">
    <source>
        <dbReference type="ARBA" id="ARBA00022695"/>
    </source>
</evidence>
<dbReference type="InterPro" id="IPR004805">
    <property type="entry name" value="DnaE2/DnaE/PolC"/>
</dbReference>
<evidence type="ECO:0000256" key="9">
    <source>
        <dbReference type="ARBA" id="ARBA00025611"/>
    </source>
</evidence>
<dbReference type="OrthoDB" id="9803237at2"/>
<keyword evidence="7" id="KW-0235">DNA replication</keyword>
<dbReference type="PANTHER" id="PTHR32294:SF0">
    <property type="entry name" value="DNA POLYMERASE III SUBUNIT ALPHA"/>
    <property type="match status" value="1"/>
</dbReference>
<evidence type="ECO:0000256" key="8">
    <source>
        <dbReference type="ARBA" id="ARBA00022932"/>
    </source>
</evidence>
<dbReference type="GO" id="GO:0008408">
    <property type="term" value="F:3'-5' exonuclease activity"/>
    <property type="evidence" value="ECO:0007669"/>
    <property type="project" value="InterPro"/>
</dbReference>
<evidence type="ECO:0000256" key="3">
    <source>
        <dbReference type="ARBA" id="ARBA00012417"/>
    </source>
</evidence>
<dbReference type="Gene3D" id="3.20.20.140">
    <property type="entry name" value="Metal-dependent hydrolases"/>
    <property type="match status" value="1"/>
</dbReference>
<dbReference type="Pfam" id="PF14579">
    <property type="entry name" value="HHH_6"/>
    <property type="match status" value="1"/>
</dbReference>
<evidence type="ECO:0000256" key="4">
    <source>
        <dbReference type="ARBA" id="ARBA00019114"/>
    </source>
</evidence>
<dbReference type="InterPro" id="IPR041931">
    <property type="entry name" value="DNA_pol3_alpha_thumb_dom"/>
</dbReference>
<evidence type="ECO:0000256" key="11">
    <source>
        <dbReference type="ARBA" id="ARBA00049244"/>
    </source>
</evidence>
<evidence type="ECO:0000259" key="12">
    <source>
        <dbReference type="SMART" id="SM00481"/>
    </source>
</evidence>
<accession>A0A2R5HDC0</accession>
<dbReference type="AlphaFoldDB" id="A0A2R5HDC0"/>
<comment type="subunit">
    <text evidence="10">DNA polymerase III contains a core (composed of alpha, epsilon and theta chains) that associates with a tau subunit. This core dimerizes to form the POLIII' complex. PolIII' associates with the gamma complex (composed of gamma, delta, delta', psi and chi chains) and with the beta chain to form the complete DNA polymerase III complex.</text>
</comment>
<comment type="caution">
    <text evidence="13">The sequence shown here is derived from an EMBL/GenBank/DDBJ whole genome shotgun (WGS) entry which is preliminary data.</text>
</comment>
<evidence type="ECO:0000256" key="2">
    <source>
        <dbReference type="ARBA" id="ARBA00009496"/>
    </source>
</evidence>
<dbReference type="Pfam" id="PF01336">
    <property type="entry name" value="tRNA_anti-codon"/>
    <property type="match status" value="1"/>
</dbReference>
<gene>
    <name evidence="13" type="primary">dnaE</name>
    <name evidence="13" type="ORF">NtB2_00178</name>
</gene>
<dbReference type="InterPro" id="IPR012340">
    <property type="entry name" value="NA-bd_OB-fold"/>
</dbReference>
<dbReference type="GO" id="GO:0003887">
    <property type="term" value="F:DNA-directed DNA polymerase activity"/>
    <property type="evidence" value="ECO:0007669"/>
    <property type="project" value="UniProtKB-KW"/>
</dbReference>
<dbReference type="NCBIfam" id="TIGR00594">
    <property type="entry name" value="polc"/>
    <property type="match status" value="1"/>
</dbReference>
<proteinExistence type="inferred from homology"/>
<comment type="similarity">
    <text evidence="2">Belongs to the DNA polymerase type-C family. DnaE subfamily.</text>
</comment>
<dbReference type="EMBL" id="BFFO01000001">
    <property type="protein sequence ID" value="GBG96074.1"/>
    <property type="molecule type" value="Genomic_DNA"/>
</dbReference>
<dbReference type="Gene3D" id="2.40.50.140">
    <property type="entry name" value="Nucleic acid-binding proteins"/>
    <property type="match status" value="1"/>
</dbReference>
<dbReference type="InterPro" id="IPR016195">
    <property type="entry name" value="Pol/histidinol_Pase-like"/>
</dbReference>
<comment type="subcellular location">
    <subcellularLocation>
        <location evidence="1">Cytoplasm</location>
    </subcellularLocation>
</comment>
<dbReference type="Gene3D" id="1.10.10.1600">
    <property type="entry name" value="Bacterial DNA polymerase III alpha subunit, thumb domain"/>
    <property type="match status" value="1"/>
</dbReference>
<organism evidence="13 14">
    <name type="scientific">Lactococcus termiticola</name>
    <dbReference type="NCBI Taxonomy" id="2169526"/>
    <lineage>
        <taxon>Bacteria</taxon>
        <taxon>Bacillati</taxon>
        <taxon>Bacillota</taxon>
        <taxon>Bacilli</taxon>
        <taxon>Lactobacillales</taxon>
        <taxon>Streptococcaceae</taxon>
        <taxon>Lactococcus</taxon>
    </lineage>
</organism>
<dbReference type="GO" id="GO:0006260">
    <property type="term" value="P:DNA replication"/>
    <property type="evidence" value="ECO:0007669"/>
    <property type="project" value="UniProtKB-KW"/>
</dbReference>
<keyword evidence="6" id="KW-0548">Nucleotidyltransferase</keyword>
<dbReference type="InterPro" id="IPR004013">
    <property type="entry name" value="PHP_dom"/>
</dbReference>
<comment type="function">
    <text evidence="9">DNA polymerase III is a complex, multichain enzyme responsible for most of the replicative synthesis in bacteria. This DNA polymerase also exhibits 3' to 5' exonuclease activity. The alpha chain is the DNA polymerase.</text>
</comment>
<dbReference type="InterPro" id="IPR003141">
    <property type="entry name" value="Pol/His_phosphatase_N"/>
</dbReference>
<sequence length="1047" mass="119495">MFAQLNTKTEYSFLDSVVRTRTYFERAQHLGFETIGITDVGNLYAARQLMTRAKDYGLKAVVGLELSFSWQGLPITFAFIAKNTTGYKHLLRILTLHNYERRSFEDIKNYLEGLALVVPEAYGNLPELAKLVPELYVGINRSTSKEARFLLPALPFPSVRYLDPEDAESLEVLHAIRDGLVYDPDRMLGQSELLQRPESYQDYFQKHFPEAVKNLEILVADISYETDEKLALPRFDKTRPAVEHLRAEAEAGLALRQLSSDTVAYQDRLDRELSVIHQMGFDDYFLIVADLLRYAKEEGIYCGMGRGSAAGSLVAYALGITQVDPVKNHLLFERFLNPERIAMPDIDIDMPDDKRADFLAYMKNRYGNDHVAQIVTFSTLAKRQAIRDVAKAFGLSEIEISGMTRLLANRFGSLADEYESNPRFKAELLKNPQLMKIYELARRIEGMPRQTSVHASGVVLSERSLVNYVALKPSDDLALAQYEAGDIEAIGLLKIDFLGLRNLSVLERMRSLVKTRKQLDVDPVKIDLEDEETLALFRAGNTLGIFQFENPQMRRFLRNLSPTKFDDIVDATSIFRPGPSQFIPQFVARRHGKEAVPEVDASIQDILAPTYGIMIYQEQIMQVAQRFSGFSLGRADLLRRAISKKKDGEFERLRSEFLAGAKSLGHSEGQASQIYDLIERFANYGFNRSHAYAYAALAFQLAYFKAHFPDEFYEVQLGDRKRETMLADALDNGLVLDKPAVNKMPYHDRVGEHRISIGLRQLHSLPRDLAFWLVENRPFESLSSLVRSLPENWQKKDYLMPLIQVGAFDDLEDSNRGMLAANIERLIDYHQTFQLDLFKESNSQLKFSYQTADDFSPSEKYQFEKDLLGVGITPHPLQSLAGKFLAQFTPLEQLEKNKRQTVLVELLNIRTHRTKTGETMAFLTTSDSKNNFSVTLFPENYRHFMGRLEQGHYYLMTGKVTERNDELQLAADRISELVETDRKLWLNLQDNSKNKAIAKLLAEFPGSHQVVLHSEVDKATRQINQYVAEDEQLLKRLSSLVLAAVYK</sequence>
<dbReference type="PANTHER" id="PTHR32294">
    <property type="entry name" value="DNA POLYMERASE III SUBUNIT ALPHA"/>
    <property type="match status" value="1"/>
</dbReference>
<keyword evidence="8" id="KW-0239">DNA-directed DNA polymerase</keyword>
<dbReference type="RefSeq" id="WP_109245058.1">
    <property type="nucleotide sequence ID" value="NZ_BFFO01000001.1"/>
</dbReference>
<dbReference type="Proteomes" id="UP000245021">
    <property type="component" value="Unassembled WGS sequence"/>
</dbReference>
<protein>
    <recommendedName>
        <fullName evidence="4">DNA polymerase III subunit alpha</fullName>
        <ecNumber evidence="3">2.7.7.7</ecNumber>
    </recommendedName>
</protein>
<reference evidence="13 14" key="1">
    <citation type="journal article" date="2018" name="Genome Announc.">
        <title>Draft Genome Sequence of Lactococcus sp. Strain NtB2 (JCM 32569), Isolated from the Gut of the Higher Termite Nasutitermes takasagoensis.</title>
        <authorList>
            <person name="Noda S."/>
            <person name="Aihara C."/>
            <person name="Yuki M."/>
            <person name="Ohkuma M."/>
        </authorList>
    </citation>
    <scope>NUCLEOTIDE SEQUENCE [LARGE SCALE GENOMIC DNA]</scope>
    <source>
        <strain evidence="13 14">NtB2</strain>
    </source>
</reference>
<keyword evidence="14" id="KW-1185">Reference proteome</keyword>
<dbReference type="SMART" id="SM00481">
    <property type="entry name" value="POLIIIAc"/>
    <property type="match status" value="1"/>
</dbReference>
<feature type="domain" description="Polymerase/histidinol phosphatase N-terminal" evidence="12">
    <location>
        <begin position="3"/>
        <end position="70"/>
    </location>
</feature>
<dbReference type="InterPro" id="IPR011708">
    <property type="entry name" value="DNA_pol3_alpha_NTPase_dom"/>
</dbReference>
<keyword evidence="5" id="KW-0808">Transferase</keyword>
<evidence type="ECO:0000256" key="10">
    <source>
        <dbReference type="ARBA" id="ARBA00026073"/>
    </source>
</evidence>
<dbReference type="NCBIfam" id="NF005582">
    <property type="entry name" value="PRK07279.1"/>
    <property type="match status" value="1"/>
</dbReference>
<dbReference type="Pfam" id="PF17657">
    <property type="entry name" value="DNA_pol3_finger"/>
    <property type="match status" value="1"/>
</dbReference>
<evidence type="ECO:0000313" key="14">
    <source>
        <dbReference type="Proteomes" id="UP000245021"/>
    </source>
</evidence>
<dbReference type="InterPro" id="IPR004365">
    <property type="entry name" value="NA-bd_OB_tRNA"/>
</dbReference>
<dbReference type="Pfam" id="PF02811">
    <property type="entry name" value="PHP"/>
    <property type="match status" value="1"/>
</dbReference>
<dbReference type="InterPro" id="IPR040982">
    <property type="entry name" value="DNA_pol3_finger"/>
</dbReference>
<comment type="catalytic activity">
    <reaction evidence="11">
        <text>DNA(n) + a 2'-deoxyribonucleoside 5'-triphosphate = DNA(n+1) + diphosphate</text>
        <dbReference type="Rhea" id="RHEA:22508"/>
        <dbReference type="Rhea" id="RHEA-COMP:17339"/>
        <dbReference type="Rhea" id="RHEA-COMP:17340"/>
        <dbReference type="ChEBI" id="CHEBI:33019"/>
        <dbReference type="ChEBI" id="CHEBI:61560"/>
        <dbReference type="ChEBI" id="CHEBI:173112"/>
        <dbReference type="EC" id="2.7.7.7"/>
    </reaction>
</comment>
<evidence type="ECO:0000256" key="5">
    <source>
        <dbReference type="ARBA" id="ARBA00022679"/>
    </source>
</evidence>
<dbReference type="EC" id="2.7.7.7" evidence="3"/>
<dbReference type="SUPFAM" id="SSF89550">
    <property type="entry name" value="PHP domain-like"/>
    <property type="match status" value="1"/>
</dbReference>
<evidence type="ECO:0000256" key="1">
    <source>
        <dbReference type="ARBA" id="ARBA00004496"/>
    </source>
</evidence>
<dbReference type="GO" id="GO:0003676">
    <property type="term" value="F:nucleic acid binding"/>
    <property type="evidence" value="ECO:0007669"/>
    <property type="project" value="InterPro"/>
</dbReference>
<dbReference type="CDD" id="cd07431">
    <property type="entry name" value="PHP_PolIIIA"/>
    <property type="match status" value="1"/>
</dbReference>
<evidence type="ECO:0000313" key="13">
    <source>
        <dbReference type="EMBL" id="GBG96074.1"/>
    </source>
</evidence>
<dbReference type="GO" id="GO:0005737">
    <property type="term" value="C:cytoplasm"/>
    <property type="evidence" value="ECO:0007669"/>
    <property type="project" value="UniProtKB-SubCell"/>
</dbReference>
<dbReference type="InterPro" id="IPR029460">
    <property type="entry name" value="DNAPol_HHH"/>
</dbReference>
<evidence type="ECO:0000256" key="7">
    <source>
        <dbReference type="ARBA" id="ARBA00022705"/>
    </source>
</evidence>